<dbReference type="PANTHER" id="PTHR30487:SF0">
    <property type="entry name" value="PREPILIN LEADER PEPTIDASE_N-METHYLTRANSFERASE-RELATED"/>
    <property type="match status" value="1"/>
</dbReference>
<feature type="transmembrane region" description="Helical" evidence="2">
    <location>
        <begin position="196"/>
        <end position="216"/>
    </location>
</feature>
<evidence type="ECO:0000259" key="4">
    <source>
        <dbReference type="Pfam" id="PF01478"/>
    </source>
</evidence>
<feature type="signal peptide" evidence="3">
    <location>
        <begin position="1"/>
        <end position="24"/>
    </location>
</feature>
<dbReference type="Gene3D" id="1.20.120.1220">
    <property type="match status" value="1"/>
</dbReference>
<keyword evidence="2" id="KW-1133">Transmembrane helix</keyword>
<reference evidence="5 6" key="1">
    <citation type="submission" date="2020-04" db="EMBL/GenBank/DDBJ databases">
        <authorList>
            <person name="Klaysubun C."/>
            <person name="Duangmal K."/>
            <person name="Lipun K."/>
        </authorList>
    </citation>
    <scope>NUCLEOTIDE SEQUENCE [LARGE SCALE GENOMIC DNA]</scope>
    <source>
        <strain evidence="5 6">DSM 45300</strain>
    </source>
</reference>
<sequence>MFATPAGAASTAAVSVAASTTATAGAVAAASTAAASAVAVAAFAVAGLPAGATARLLLARLRRGARVPPGWCEAAVAALWALSGAAWRAGALPFGWLPVLLGLGWLAVAAAAVDVLHHRLPDALTLPALPGVLLLLLPLGPATVLRAAAGAAVLSAAHALVHLVVPRALGAGDVKLAAPLGAVLAAVSWASVPLGALLAAVITGSVAVVGLARGVLARDAELPHGPSMLAAGWLVVAGTGATAGTG</sequence>
<feature type="transmembrane region" description="Helical" evidence="2">
    <location>
        <begin position="123"/>
        <end position="141"/>
    </location>
</feature>
<feature type="transmembrane region" description="Helical" evidence="2">
    <location>
        <begin position="147"/>
        <end position="165"/>
    </location>
</feature>
<feature type="domain" description="Prepilin type IV endopeptidase peptidase" evidence="4">
    <location>
        <begin position="103"/>
        <end position="206"/>
    </location>
</feature>
<gene>
    <name evidence="5" type="ORF">HF519_04855</name>
</gene>
<evidence type="ECO:0000313" key="5">
    <source>
        <dbReference type="EMBL" id="NMH90925.1"/>
    </source>
</evidence>
<feature type="chain" id="PRO_5038547537" evidence="3">
    <location>
        <begin position="25"/>
        <end position="246"/>
    </location>
</feature>
<evidence type="ECO:0000256" key="1">
    <source>
        <dbReference type="ARBA" id="ARBA00005801"/>
    </source>
</evidence>
<dbReference type="GO" id="GO:0005886">
    <property type="term" value="C:plasma membrane"/>
    <property type="evidence" value="ECO:0007669"/>
    <property type="project" value="TreeGrafter"/>
</dbReference>
<accession>A0A848DEC7</accession>
<feature type="transmembrane region" description="Helical" evidence="2">
    <location>
        <begin position="95"/>
        <end position="116"/>
    </location>
</feature>
<evidence type="ECO:0000256" key="3">
    <source>
        <dbReference type="SAM" id="SignalP"/>
    </source>
</evidence>
<organism evidence="5 6">
    <name type="scientific">Pseudonocardia bannensis</name>
    <dbReference type="NCBI Taxonomy" id="630973"/>
    <lineage>
        <taxon>Bacteria</taxon>
        <taxon>Bacillati</taxon>
        <taxon>Actinomycetota</taxon>
        <taxon>Actinomycetes</taxon>
        <taxon>Pseudonocardiales</taxon>
        <taxon>Pseudonocardiaceae</taxon>
        <taxon>Pseudonocardia</taxon>
    </lineage>
</organism>
<dbReference type="RefSeq" id="WP_169410478.1">
    <property type="nucleotide sequence ID" value="NZ_JAAXKZ010000010.1"/>
</dbReference>
<dbReference type="InterPro" id="IPR000045">
    <property type="entry name" value="Prepilin_IV_endopep_pep"/>
</dbReference>
<keyword evidence="6" id="KW-1185">Reference proteome</keyword>
<dbReference type="InterPro" id="IPR050882">
    <property type="entry name" value="Prepilin_peptidase/N-MTase"/>
</dbReference>
<dbReference type="EMBL" id="JAAXKZ010000010">
    <property type="protein sequence ID" value="NMH90925.1"/>
    <property type="molecule type" value="Genomic_DNA"/>
</dbReference>
<feature type="transmembrane region" description="Helical" evidence="2">
    <location>
        <begin position="39"/>
        <end position="58"/>
    </location>
</feature>
<keyword evidence="2" id="KW-0812">Transmembrane</keyword>
<dbReference type="GO" id="GO:0004190">
    <property type="term" value="F:aspartic-type endopeptidase activity"/>
    <property type="evidence" value="ECO:0007669"/>
    <property type="project" value="InterPro"/>
</dbReference>
<dbReference type="PANTHER" id="PTHR30487">
    <property type="entry name" value="TYPE 4 PREPILIN-LIKE PROTEINS LEADER PEPTIDE-PROCESSING ENZYME"/>
    <property type="match status" value="1"/>
</dbReference>
<proteinExistence type="inferred from homology"/>
<comment type="similarity">
    <text evidence="1">Belongs to the peptidase A24 family.</text>
</comment>
<dbReference type="Pfam" id="PF01478">
    <property type="entry name" value="Peptidase_A24"/>
    <property type="match status" value="1"/>
</dbReference>
<keyword evidence="3" id="KW-0732">Signal</keyword>
<protein>
    <submittedName>
        <fullName evidence="5">Prepilin peptidase</fullName>
    </submittedName>
</protein>
<keyword evidence="2" id="KW-0472">Membrane</keyword>
<comment type="caution">
    <text evidence="5">The sequence shown here is derived from an EMBL/GenBank/DDBJ whole genome shotgun (WGS) entry which is preliminary data.</text>
</comment>
<name>A0A848DEC7_9PSEU</name>
<dbReference type="AlphaFoldDB" id="A0A848DEC7"/>
<evidence type="ECO:0000313" key="6">
    <source>
        <dbReference type="Proteomes" id="UP000586918"/>
    </source>
</evidence>
<evidence type="ECO:0000256" key="2">
    <source>
        <dbReference type="SAM" id="Phobius"/>
    </source>
</evidence>
<dbReference type="GO" id="GO:0006465">
    <property type="term" value="P:signal peptide processing"/>
    <property type="evidence" value="ECO:0007669"/>
    <property type="project" value="TreeGrafter"/>
</dbReference>
<dbReference type="Proteomes" id="UP000586918">
    <property type="component" value="Unassembled WGS sequence"/>
</dbReference>